<dbReference type="InterPro" id="IPR048020">
    <property type="entry name" value="Transpos_IS3"/>
</dbReference>
<dbReference type="GO" id="GO:0015074">
    <property type="term" value="P:DNA integration"/>
    <property type="evidence" value="ECO:0007669"/>
    <property type="project" value="InterPro"/>
</dbReference>
<dbReference type="GO" id="GO:0003676">
    <property type="term" value="F:nucleic acid binding"/>
    <property type="evidence" value="ECO:0007669"/>
    <property type="project" value="InterPro"/>
</dbReference>
<dbReference type="InterPro" id="IPR001584">
    <property type="entry name" value="Integrase_cat-core"/>
</dbReference>
<dbReference type="InterPro" id="IPR025948">
    <property type="entry name" value="HTH-like_dom"/>
</dbReference>
<gene>
    <name evidence="3" type="ORF">FEZ41_06235</name>
</gene>
<dbReference type="NCBIfam" id="NF033516">
    <property type="entry name" value="transpos_IS3"/>
    <property type="match status" value="1"/>
</dbReference>
<dbReference type="PANTHER" id="PTHR46889:SF4">
    <property type="entry name" value="TRANSPOSASE INSO FOR INSERTION SEQUENCE ELEMENT IS911B-RELATED"/>
    <property type="match status" value="1"/>
</dbReference>
<accession>A0A5R9CVV7</accession>
<protein>
    <submittedName>
        <fullName evidence="3">IS3 family transposase</fullName>
    </submittedName>
</protein>
<dbReference type="PROSITE" id="PS50994">
    <property type="entry name" value="INTEGRASE"/>
    <property type="match status" value="1"/>
</dbReference>
<name>A0A5R9CVV7_9LACO</name>
<dbReference type="Proteomes" id="UP000305100">
    <property type="component" value="Unassembled WGS sequence"/>
</dbReference>
<evidence type="ECO:0000313" key="4">
    <source>
        <dbReference type="Proteomes" id="UP000305100"/>
    </source>
</evidence>
<dbReference type="InterPro" id="IPR050900">
    <property type="entry name" value="Transposase_IS3/IS150/IS904"/>
</dbReference>
<reference evidence="3 4" key="1">
    <citation type="submission" date="2019-05" db="EMBL/GenBank/DDBJ databases">
        <title>The metagenome of a microbial culture collection derived from dairy environment covers the genomic content of the human microbiome.</title>
        <authorList>
            <person name="Roder T."/>
            <person name="Wuthrich D."/>
            <person name="Sattari Z."/>
            <person name="Von Ah U."/>
            <person name="Bar C."/>
            <person name="Ronchi F."/>
            <person name="Macpherson A.J."/>
            <person name="Ganal-Vonarburg S.C."/>
            <person name="Bruggmann R."/>
            <person name="Vergeres G."/>
        </authorList>
    </citation>
    <scope>NUCLEOTIDE SEQUENCE [LARGE SCALE GENOMIC DNA]</scope>
    <source>
        <strain evidence="3 4">FAM 1079</strain>
    </source>
</reference>
<dbReference type="Gene3D" id="3.30.420.10">
    <property type="entry name" value="Ribonuclease H-like superfamily/Ribonuclease H"/>
    <property type="match status" value="1"/>
</dbReference>
<dbReference type="Pfam" id="PF00665">
    <property type="entry name" value="rve"/>
    <property type="match status" value="1"/>
</dbReference>
<evidence type="ECO:0000259" key="2">
    <source>
        <dbReference type="PROSITE" id="PS50994"/>
    </source>
</evidence>
<sequence>MVFKTVAKAGKEVAALCRREISQIIYDLRGKFILTDILKALRFPKATYMYWQKRFHRPDADKALEDRILAVHRQNPDYGYRRVTIALRDQGVLINKKHVQRLMRKLHIQAEGCAKRAIHLDSTTYHSYQGKVGIVCKNRLRRRFCTAICHQKVTTDTTELKYVVKLPNGQFQVKGVYLDAFLDMYNREIISYRISSQPSEGAILAALNDAVKVTADCPVRRTFHSDQGWVYQMAAYHQRLKQERIFQSMSRKGTCLDNAIMENFFSILKREMYYGRVYHSFARLKLAIQRYIHYYNYVRIKERLGWLSPVAYRQRHSGDVDLDEAKQD</sequence>
<dbReference type="PANTHER" id="PTHR46889">
    <property type="entry name" value="TRANSPOSASE INSF FOR INSERTION SEQUENCE IS3B-RELATED"/>
    <property type="match status" value="1"/>
</dbReference>
<dbReference type="Pfam" id="PF13276">
    <property type="entry name" value="HTH_21"/>
    <property type="match status" value="1"/>
</dbReference>
<feature type="domain" description="Integrase catalytic" evidence="2">
    <location>
        <begin position="143"/>
        <end position="317"/>
    </location>
</feature>
<evidence type="ECO:0000256" key="1">
    <source>
        <dbReference type="ARBA" id="ARBA00002286"/>
    </source>
</evidence>
<organism evidence="3 4">
    <name type="scientific">Lentilactobacillus parafarraginis</name>
    <dbReference type="NCBI Taxonomy" id="390842"/>
    <lineage>
        <taxon>Bacteria</taxon>
        <taxon>Bacillati</taxon>
        <taxon>Bacillota</taxon>
        <taxon>Bacilli</taxon>
        <taxon>Lactobacillales</taxon>
        <taxon>Lactobacillaceae</taxon>
        <taxon>Lentilactobacillus</taxon>
    </lineage>
</organism>
<dbReference type="AlphaFoldDB" id="A0A5R9CVV7"/>
<dbReference type="InterPro" id="IPR012337">
    <property type="entry name" value="RNaseH-like_sf"/>
</dbReference>
<comment type="caution">
    <text evidence="3">The sequence shown here is derived from an EMBL/GenBank/DDBJ whole genome shotgun (WGS) entry which is preliminary data.</text>
</comment>
<dbReference type="OrthoDB" id="9781005at2"/>
<dbReference type="Pfam" id="PF13333">
    <property type="entry name" value="rve_2"/>
    <property type="match status" value="1"/>
</dbReference>
<dbReference type="InterPro" id="IPR036397">
    <property type="entry name" value="RNaseH_sf"/>
</dbReference>
<dbReference type="EMBL" id="VBSX01000011">
    <property type="protein sequence ID" value="TLQ19663.1"/>
    <property type="molecule type" value="Genomic_DNA"/>
</dbReference>
<proteinExistence type="predicted"/>
<dbReference type="SUPFAM" id="SSF53098">
    <property type="entry name" value="Ribonuclease H-like"/>
    <property type="match status" value="1"/>
</dbReference>
<evidence type="ECO:0000313" key="3">
    <source>
        <dbReference type="EMBL" id="TLQ19663.1"/>
    </source>
</evidence>
<comment type="function">
    <text evidence="1">Involved in the transposition of the insertion sequence.</text>
</comment>